<dbReference type="EC" id="2.4.1.227" evidence="10"/>
<reference evidence="13 14" key="1">
    <citation type="submission" date="2018-10" db="EMBL/GenBank/DDBJ databases">
        <title>Genomic Encyclopedia of Type Strains, Phase IV (KMG-IV): sequencing the most valuable type-strain genomes for metagenomic binning, comparative biology and taxonomic classification.</title>
        <authorList>
            <person name="Goeker M."/>
        </authorList>
    </citation>
    <scope>NUCLEOTIDE SEQUENCE [LARGE SCALE GENOMIC DNA]</scope>
    <source>
        <strain evidence="13 14">DSM 15521</strain>
    </source>
</reference>
<dbReference type="OrthoDB" id="9808936at2"/>
<dbReference type="InterPro" id="IPR006009">
    <property type="entry name" value="GlcNAc_MurG"/>
</dbReference>
<dbReference type="GO" id="GO:0051301">
    <property type="term" value="P:cell division"/>
    <property type="evidence" value="ECO:0007669"/>
    <property type="project" value="UniProtKB-KW"/>
</dbReference>
<gene>
    <name evidence="10" type="primary">murG</name>
    <name evidence="13" type="ORF">C7457_0765</name>
</gene>
<sequence length="365" mass="40797">MRVVVAGGGTGGHYFPALAVGKELRKRGHRVLFVGSKLGIEGKLGFPSDEIFLLEYSSFRGKGLRGLFSLVGYGRAFLKVLSLFRDFKPDCCIVFGGYSSLPVGLAGALLRVPLFIQEQNSVPGKTNRFLSRFAVRGFLGFPEAGKYLKCRCTFTGNPLREEILETVKRKKEAKERVFKRFSLDEEKRTLLVLGGSQGALSINRLFERTIPFLSGLPIQVIHVTGYGKEGKLKELYRRAGVKAVVLPFYDRIWELYAAGDGVVSRAGALAISEIAAFRLPSLLIPYPYAADDHQYLNGAFLSQRGGALLFRESELSVETLLQGLKTILFDIMKRREMERVLLDLFPKSATSLIVDEIEEWRERRS</sequence>
<keyword evidence="4 10" id="KW-0808">Transferase</keyword>
<dbReference type="GO" id="GO:0008360">
    <property type="term" value="P:regulation of cell shape"/>
    <property type="evidence" value="ECO:0007669"/>
    <property type="project" value="UniProtKB-KW"/>
</dbReference>
<comment type="similarity">
    <text evidence="10">Belongs to the glycosyltransferase 28 family. MurG subfamily.</text>
</comment>
<dbReference type="GO" id="GO:0050511">
    <property type="term" value="F:undecaprenyldiphospho-muramoylpentapeptide beta-N-acetylglucosaminyltransferase activity"/>
    <property type="evidence" value="ECO:0007669"/>
    <property type="project" value="UniProtKB-UniRule"/>
</dbReference>
<dbReference type="GO" id="GO:0071555">
    <property type="term" value="P:cell wall organization"/>
    <property type="evidence" value="ECO:0007669"/>
    <property type="project" value="UniProtKB-KW"/>
</dbReference>
<evidence type="ECO:0000256" key="10">
    <source>
        <dbReference type="HAMAP-Rule" id="MF_00033"/>
    </source>
</evidence>
<name>A0A420W969_9BACT</name>
<evidence type="ECO:0000256" key="4">
    <source>
        <dbReference type="ARBA" id="ARBA00022679"/>
    </source>
</evidence>
<dbReference type="Proteomes" id="UP000280881">
    <property type="component" value="Unassembled WGS sequence"/>
</dbReference>
<evidence type="ECO:0000256" key="3">
    <source>
        <dbReference type="ARBA" id="ARBA00022676"/>
    </source>
</evidence>
<dbReference type="GO" id="GO:0005975">
    <property type="term" value="P:carbohydrate metabolic process"/>
    <property type="evidence" value="ECO:0007669"/>
    <property type="project" value="InterPro"/>
</dbReference>
<keyword evidence="14" id="KW-1185">Reference proteome</keyword>
<comment type="caution">
    <text evidence="10">Lacks conserved residue(s) required for the propagation of feature annotation.</text>
</comment>
<dbReference type="GO" id="GO:0009252">
    <property type="term" value="P:peptidoglycan biosynthetic process"/>
    <property type="evidence" value="ECO:0007669"/>
    <property type="project" value="UniProtKB-UniRule"/>
</dbReference>
<accession>A0A420W969</accession>
<dbReference type="CDD" id="cd03785">
    <property type="entry name" value="GT28_MurG"/>
    <property type="match status" value="1"/>
</dbReference>
<feature type="binding site" evidence="10">
    <location>
        <position position="196"/>
    </location>
    <ligand>
        <name>UDP-N-acetyl-alpha-D-glucosamine</name>
        <dbReference type="ChEBI" id="CHEBI:57705"/>
    </ligand>
</feature>
<evidence type="ECO:0000256" key="8">
    <source>
        <dbReference type="ARBA" id="ARBA00023306"/>
    </source>
</evidence>
<dbReference type="GO" id="GO:0051991">
    <property type="term" value="F:UDP-N-acetyl-D-glucosamine:N-acetylmuramoyl-L-alanyl-D-glutamyl-meso-2,6-diaminopimelyl-D-alanyl-D-alanine-diphosphoundecaprenol 4-beta-N-acetylglucosaminlytransferase activity"/>
    <property type="evidence" value="ECO:0007669"/>
    <property type="project" value="RHEA"/>
</dbReference>
<proteinExistence type="inferred from homology"/>
<keyword evidence="6 10" id="KW-0573">Peptidoglycan synthesis</keyword>
<feature type="domain" description="Glycosyl transferase family 28 C-terminal" evidence="12">
    <location>
        <begin position="189"/>
        <end position="339"/>
    </location>
</feature>
<dbReference type="Gene3D" id="3.40.50.2000">
    <property type="entry name" value="Glycogen Phosphorylase B"/>
    <property type="match status" value="2"/>
</dbReference>
<keyword evidence="9 10" id="KW-0961">Cell wall biogenesis/degradation</keyword>
<keyword evidence="3 10" id="KW-0328">Glycosyltransferase</keyword>
<comment type="function">
    <text evidence="10">Cell wall formation. Catalyzes the transfer of a GlcNAc subunit on undecaprenyl-pyrophosphoryl-MurNAc-pentapeptide (lipid intermediate I) to form undecaprenyl-pyrophosphoryl-MurNAc-(pentapeptide)GlcNAc (lipid intermediate II).</text>
</comment>
<dbReference type="HAMAP" id="MF_00033">
    <property type="entry name" value="MurG"/>
    <property type="match status" value="1"/>
</dbReference>
<dbReference type="Pfam" id="PF03033">
    <property type="entry name" value="Glyco_transf_28"/>
    <property type="match status" value="1"/>
</dbReference>
<keyword evidence="1 10" id="KW-1003">Cell membrane</keyword>
<dbReference type="RefSeq" id="WP_121170155.1">
    <property type="nucleotide sequence ID" value="NZ_RBIE01000001.1"/>
</dbReference>
<keyword evidence="7 10" id="KW-0472">Membrane</keyword>
<dbReference type="SUPFAM" id="SSF53756">
    <property type="entry name" value="UDP-Glycosyltransferase/glycogen phosphorylase"/>
    <property type="match status" value="1"/>
</dbReference>
<keyword evidence="5 10" id="KW-0133">Cell shape</keyword>
<dbReference type="UniPathway" id="UPA00219"/>
<feature type="binding site" evidence="10">
    <location>
        <position position="160"/>
    </location>
    <ligand>
        <name>UDP-N-acetyl-alpha-D-glucosamine</name>
        <dbReference type="ChEBI" id="CHEBI:57705"/>
    </ligand>
</feature>
<feature type="binding site" evidence="10">
    <location>
        <position position="294"/>
    </location>
    <ligand>
        <name>UDP-N-acetyl-alpha-D-glucosamine</name>
        <dbReference type="ChEBI" id="CHEBI:57705"/>
    </ligand>
</feature>
<evidence type="ECO:0000256" key="9">
    <source>
        <dbReference type="ARBA" id="ARBA00023316"/>
    </source>
</evidence>
<dbReference type="EMBL" id="RBIE01000001">
    <property type="protein sequence ID" value="RKQ63881.1"/>
    <property type="molecule type" value="Genomic_DNA"/>
</dbReference>
<keyword evidence="2 10" id="KW-0132">Cell division</keyword>
<organism evidence="13 14">
    <name type="scientific">Thermovibrio guaymasensis</name>
    <dbReference type="NCBI Taxonomy" id="240167"/>
    <lineage>
        <taxon>Bacteria</taxon>
        <taxon>Pseudomonadati</taxon>
        <taxon>Aquificota</taxon>
        <taxon>Aquificia</taxon>
        <taxon>Desulfurobacteriales</taxon>
        <taxon>Desulfurobacteriaceae</taxon>
        <taxon>Thermovibrio</taxon>
    </lineage>
</organism>
<comment type="pathway">
    <text evidence="10">Cell wall biogenesis; peptidoglycan biosynthesis.</text>
</comment>
<dbReference type="Pfam" id="PF04101">
    <property type="entry name" value="Glyco_tran_28_C"/>
    <property type="match status" value="1"/>
</dbReference>
<protein>
    <recommendedName>
        <fullName evidence="10">UDP-N-acetylglucosamine--N-acetylmuramyl-(pentapeptide) pyrophosphoryl-undecaprenol N-acetylglucosamine transferase</fullName>
        <ecNumber evidence="10">2.4.1.227</ecNumber>
    </recommendedName>
    <alternativeName>
        <fullName evidence="10">Undecaprenyl-PP-MurNAc-pentapeptide-UDPGlcNAc GlcNAc transferase</fullName>
    </alternativeName>
</protein>
<dbReference type="PANTHER" id="PTHR21015:SF22">
    <property type="entry name" value="GLYCOSYLTRANSFERASE"/>
    <property type="match status" value="1"/>
</dbReference>
<keyword evidence="8 10" id="KW-0131">Cell cycle</keyword>
<evidence type="ECO:0000256" key="6">
    <source>
        <dbReference type="ARBA" id="ARBA00022984"/>
    </source>
</evidence>
<evidence type="ECO:0000313" key="13">
    <source>
        <dbReference type="EMBL" id="RKQ63881.1"/>
    </source>
</evidence>
<feature type="binding site" evidence="10">
    <location>
        <begin position="10"/>
        <end position="12"/>
    </location>
    <ligand>
        <name>UDP-N-acetyl-alpha-D-glucosamine</name>
        <dbReference type="ChEBI" id="CHEBI:57705"/>
    </ligand>
</feature>
<dbReference type="InterPro" id="IPR007235">
    <property type="entry name" value="Glyco_trans_28_C"/>
</dbReference>
<evidence type="ECO:0000256" key="5">
    <source>
        <dbReference type="ARBA" id="ARBA00022960"/>
    </source>
</evidence>
<evidence type="ECO:0000256" key="7">
    <source>
        <dbReference type="ARBA" id="ARBA00023136"/>
    </source>
</evidence>
<dbReference type="PANTHER" id="PTHR21015">
    <property type="entry name" value="UDP-N-ACETYLGLUCOSAMINE--N-ACETYLMURAMYL-(PENTAPEPTIDE) PYROPHOSPHORYL-UNDECAPRENOL N-ACETYLGLUCOSAMINE TRANSFERASE 1"/>
    <property type="match status" value="1"/>
</dbReference>
<comment type="caution">
    <text evidence="13">The sequence shown here is derived from an EMBL/GenBank/DDBJ whole genome shotgun (WGS) entry which is preliminary data.</text>
</comment>
<evidence type="ECO:0000256" key="1">
    <source>
        <dbReference type="ARBA" id="ARBA00022475"/>
    </source>
</evidence>
<evidence type="ECO:0000259" key="11">
    <source>
        <dbReference type="Pfam" id="PF03033"/>
    </source>
</evidence>
<dbReference type="AlphaFoldDB" id="A0A420W969"/>
<dbReference type="GO" id="GO:0005886">
    <property type="term" value="C:plasma membrane"/>
    <property type="evidence" value="ECO:0007669"/>
    <property type="project" value="UniProtKB-SubCell"/>
</dbReference>
<evidence type="ECO:0000259" key="12">
    <source>
        <dbReference type="Pfam" id="PF04101"/>
    </source>
</evidence>
<feature type="domain" description="Glycosyltransferase family 28 N-terminal" evidence="11">
    <location>
        <begin position="3"/>
        <end position="135"/>
    </location>
</feature>
<dbReference type="NCBIfam" id="TIGR01133">
    <property type="entry name" value="murG"/>
    <property type="match status" value="1"/>
</dbReference>
<evidence type="ECO:0000256" key="2">
    <source>
        <dbReference type="ARBA" id="ARBA00022618"/>
    </source>
</evidence>
<comment type="subcellular location">
    <subcellularLocation>
        <location evidence="10">Cell membrane</location>
        <topology evidence="10">Peripheral membrane protein</topology>
        <orientation evidence="10">Cytoplasmic side</orientation>
    </subcellularLocation>
</comment>
<evidence type="ECO:0000313" key="14">
    <source>
        <dbReference type="Proteomes" id="UP000280881"/>
    </source>
</evidence>
<dbReference type="InterPro" id="IPR004276">
    <property type="entry name" value="GlycoTrans_28_N"/>
</dbReference>
<comment type="catalytic activity">
    <reaction evidence="10">
        <text>di-trans,octa-cis-undecaprenyl diphospho-N-acetyl-alpha-D-muramoyl-L-alanyl-D-glutamyl-meso-2,6-diaminopimeloyl-D-alanyl-D-alanine + UDP-N-acetyl-alpha-D-glucosamine = di-trans,octa-cis-undecaprenyl diphospho-[N-acetyl-alpha-D-glucosaminyl-(1-&gt;4)]-N-acetyl-alpha-D-muramoyl-L-alanyl-D-glutamyl-meso-2,6-diaminopimeloyl-D-alanyl-D-alanine + UDP + H(+)</text>
        <dbReference type="Rhea" id="RHEA:31227"/>
        <dbReference type="ChEBI" id="CHEBI:15378"/>
        <dbReference type="ChEBI" id="CHEBI:57705"/>
        <dbReference type="ChEBI" id="CHEBI:58223"/>
        <dbReference type="ChEBI" id="CHEBI:61387"/>
        <dbReference type="ChEBI" id="CHEBI:61388"/>
        <dbReference type="EC" id="2.4.1.227"/>
    </reaction>
</comment>
<feature type="binding site" evidence="10">
    <location>
        <position position="120"/>
    </location>
    <ligand>
        <name>UDP-N-acetyl-alpha-D-glucosamine</name>
        <dbReference type="ChEBI" id="CHEBI:57705"/>
    </ligand>
</feature>